<sequence>MFILNKQPILKLTKVTNRKTLPSKMKPFTFNASNSEETDFKKLFQERRDVFELTRKTDLKKLHDQLIVISKDEIKFTKNVLDEIVPQDAIDKIKNIFIPNKNKTNTNTKIIEIIPDDYDYFSEETK</sequence>
<dbReference type="AlphaFoldDB" id="A0A6C0KWH4"/>
<accession>A0A6C0KWH4</accession>
<name>A0A6C0KWH4_9ZZZZ</name>
<proteinExistence type="predicted"/>
<organism evidence="1">
    <name type="scientific">viral metagenome</name>
    <dbReference type="NCBI Taxonomy" id="1070528"/>
    <lineage>
        <taxon>unclassified sequences</taxon>
        <taxon>metagenomes</taxon>
        <taxon>organismal metagenomes</taxon>
    </lineage>
</organism>
<protein>
    <submittedName>
        <fullName evidence="1">Uncharacterized protein</fullName>
    </submittedName>
</protein>
<reference evidence="1" key="1">
    <citation type="journal article" date="2020" name="Nature">
        <title>Giant virus diversity and host interactions through global metagenomics.</title>
        <authorList>
            <person name="Schulz F."/>
            <person name="Roux S."/>
            <person name="Paez-Espino D."/>
            <person name="Jungbluth S."/>
            <person name="Walsh D.A."/>
            <person name="Denef V.J."/>
            <person name="McMahon K.D."/>
            <person name="Konstantinidis K.T."/>
            <person name="Eloe-Fadrosh E.A."/>
            <person name="Kyrpides N.C."/>
            <person name="Woyke T."/>
        </authorList>
    </citation>
    <scope>NUCLEOTIDE SEQUENCE</scope>
    <source>
        <strain evidence="1">GVMAG-S-3300013094-100</strain>
    </source>
</reference>
<evidence type="ECO:0000313" key="1">
    <source>
        <dbReference type="EMBL" id="QHU21030.1"/>
    </source>
</evidence>
<dbReference type="EMBL" id="MN740977">
    <property type="protein sequence ID" value="QHU21030.1"/>
    <property type="molecule type" value="Genomic_DNA"/>
</dbReference>